<evidence type="ECO:0000313" key="2">
    <source>
        <dbReference type="Proteomes" id="UP001556367"/>
    </source>
</evidence>
<protein>
    <submittedName>
        <fullName evidence="1">Uncharacterized protein</fullName>
    </submittedName>
</protein>
<organism evidence="1 2">
    <name type="scientific">Hohenbuehelia grisea</name>
    <dbReference type="NCBI Taxonomy" id="104357"/>
    <lineage>
        <taxon>Eukaryota</taxon>
        <taxon>Fungi</taxon>
        <taxon>Dikarya</taxon>
        <taxon>Basidiomycota</taxon>
        <taxon>Agaricomycotina</taxon>
        <taxon>Agaricomycetes</taxon>
        <taxon>Agaricomycetidae</taxon>
        <taxon>Agaricales</taxon>
        <taxon>Pleurotineae</taxon>
        <taxon>Pleurotaceae</taxon>
        <taxon>Hohenbuehelia</taxon>
    </lineage>
</organism>
<proteinExistence type="predicted"/>
<gene>
    <name evidence="1" type="ORF">HGRIS_001370</name>
</gene>
<evidence type="ECO:0000313" key="1">
    <source>
        <dbReference type="EMBL" id="KAL0957586.1"/>
    </source>
</evidence>
<dbReference type="Proteomes" id="UP001556367">
    <property type="component" value="Unassembled WGS sequence"/>
</dbReference>
<name>A0ABR3JPB3_9AGAR</name>
<reference evidence="2" key="1">
    <citation type="submission" date="2024-06" db="EMBL/GenBank/DDBJ databases">
        <title>Multi-omics analyses provide insights into the biosynthesis of the anticancer antibiotic pleurotin in Hohenbuehelia grisea.</title>
        <authorList>
            <person name="Weaver J.A."/>
            <person name="Alberti F."/>
        </authorList>
    </citation>
    <scope>NUCLEOTIDE SEQUENCE [LARGE SCALE GENOMIC DNA]</scope>
    <source>
        <strain evidence="2">T-177</strain>
    </source>
</reference>
<keyword evidence="2" id="KW-1185">Reference proteome</keyword>
<accession>A0ABR3JPB3</accession>
<dbReference type="EMBL" id="JASNQZ010000005">
    <property type="protein sequence ID" value="KAL0957586.1"/>
    <property type="molecule type" value="Genomic_DNA"/>
</dbReference>
<comment type="caution">
    <text evidence="1">The sequence shown here is derived from an EMBL/GenBank/DDBJ whole genome shotgun (WGS) entry which is preliminary data.</text>
</comment>
<sequence length="140" mass="15961">MDDINAFSGSGISTFISHQAPHSADIRTAIKAELSGRVTVDSTQILRRLNTEAIEPELVDNVLQGFGERNSVPISVLQTLAKSKKADEKAMYPHLDGSMIRERLTIAEYYLAKYPRRYHQLWIRHIFATILQHTQPCRQR</sequence>